<reference evidence="1 2" key="1">
    <citation type="submission" date="2016-10" db="EMBL/GenBank/DDBJ databases">
        <authorList>
            <person name="de Groot N.N."/>
        </authorList>
    </citation>
    <scope>NUCLEOTIDE SEQUENCE [LARGE SCALE GENOMIC DNA]</scope>
    <source>
        <strain evidence="1 2">DSM 25186</strain>
    </source>
</reference>
<dbReference type="AlphaFoldDB" id="A0A1G9KI66"/>
<dbReference type="InterPro" id="IPR027417">
    <property type="entry name" value="P-loop_NTPase"/>
</dbReference>
<dbReference type="Gene3D" id="3.40.50.300">
    <property type="entry name" value="P-loop containing nucleotide triphosphate hydrolases"/>
    <property type="match status" value="1"/>
</dbReference>
<dbReference type="InterPro" id="IPR052732">
    <property type="entry name" value="Cell-binding_unc_protein"/>
</dbReference>
<evidence type="ECO:0008006" key="3">
    <source>
        <dbReference type="Google" id="ProtNLM"/>
    </source>
</evidence>
<protein>
    <recommendedName>
        <fullName evidence="3">Aminoglycoside phosphotransferase domain-containing protein</fullName>
    </recommendedName>
</protein>
<dbReference type="PANTHER" id="PTHR43883:SF1">
    <property type="entry name" value="GLUCONOKINASE"/>
    <property type="match status" value="1"/>
</dbReference>
<sequence>MDDSSLQTPSADDLLLFLEQPASYPHGPAAVEVRQTHASLLALAGPYVYKVKKAVDFGFLDFTTLAKRRENAERERRLNSRLCADLYLDIVPICHRAGKLAFGSKGEIVEYALKMHRLDDGYFLDQLLKEGAPDPVLLTPVLDTLQAFYTQPPQPPALAAFGALSHIRRVTDDTLRALDLPEALPPVVYPTLRQYHDAYYEQHAALFAERVQQHRIVDGHGDLRLEHIHLQGGRVCIYDCLEFNDALRYLDVAADLAFLAMDLDFAAHPALARYVVDQMAQRLHDPALKSLMDFYKVYRACVRAKVEHLRSQEAEVGEAERQRSQVQRQRYLQLALRYATCGSSPTVLLVGGPIGSGKSTLARALADHLGLTYLSSDIVRKQQAHQPLFARTPASQRKLLYTPARTAAVYEALLAAVAALQAQEKGAVVDATFGNAAHRARFFRHFHAHRLPFFFWKRGLPPPYSGTGWPNGKEGHAWCQMPAWTTSRRSMRAISRLLKFPAWYPFRPRKRPTTRCNRRWRSWFPDRCAAGSGPVGQWVS</sequence>
<proteinExistence type="predicted"/>
<accession>A0A1G9KI66</accession>
<dbReference type="PANTHER" id="PTHR43883">
    <property type="entry name" value="SLR0207 PROTEIN"/>
    <property type="match status" value="1"/>
</dbReference>
<dbReference type="OrthoDB" id="9810277at2"/>
<name>A0A1G9KI66_9BACT</name>
<dbReference type="SUPFAM" id="SSF52540">
    <property type="entry name" value="P-loop containing nucleoside triphosphate hydrolases"/>
    <property type="match status" value="1"/>
</dbReference>
<evidence type="ECO:0000313" key="2">
    <source>
        <dbReference type="Proteomes" id="UP000198510"/>
    </source>
</evidence>
<organism evidence="1 2">
    <name type="scientific">Catalinimonas alkaloidigena</name>
    <dbReference type="NCBI Taxonomy" id="1075417"/>
    <lineage>
        <taxon>Bacteria</taxon>
        <taxon>Pseudomonadati</taxon>
        <taxon>Bacteroidota</taxon>
        <taxon>Cytophagia</taxon>
        <taxon>Cytophagales</taxon>
        <taxon>Catalimonadaceae</taxon>
        <taxon>Catalinimonas</taxon>
    </lineage>
</organism>
<dbReference type="Pfam" id="PF13671">
    <property type="entry name" value="AAA_33"/>
    <property type="match status" value="1"/>
</dbReference>
<dbReference type="SUPFAM" id="SSF56112">
    <property type="entry name" value="Protein kinase-like (PK-like)"/>
    <property type="match status" value="1"/>
</dbReference>
<dbReference type="EMBL" id="FNFO01000006">
    <property type="protein sequence ID" value="SDL49560.1"/>
    <property type="molecule type" value="Genomic_DNA"/>
</dbReference>
<gene>
    <name evidence="1" type="ORF">SAMN05421823_106173</name>
</gene>
<keyword evidence="2" id="KW-1185">Reference proteome</keyword>
<dbReference type="InterPro" id="IPR011009">
    <property type="entry name" value="Kinase-like_dom_sf"/>
</dbReference>
<dbReference type="Proteomes" id="UP000198510">
    <property type="component" value="Unassembled WGS sequence"/>
</dbReference>
<dbReference type="STRING" id="1075417.SAMN05421823_106173"/>
<evidence type="ECO:0000313" key="1">
    <source>
        <dbReference type="EMBL" id="SDL49560.1"/>
    </source>
</evidence>
<dbReference type="RefSeq" id="WP_089683901.1">
    <property type="nucleotide sequence ID" value="NZ_FNFO01000006.1"/>
</dbReference>